<proteinExistence type="predicted"/>
<accession>A0A1I9G4T6</accession>
<protein>
    <submittedName>
        <fullName evidence="1">Bm13308, isoform a</fullName>
    </submittedName>
</protein>
<evidence type="ECO:0000313" key="1">
    <source>
        <dbReference type="EMBL" id="CDQ00637.1"/>
    </source>
</evidence>
<dbReference type="AlphaFoldDB" id="A0A1I9G4T6"/>
<reference evidence="1" key="1">
    <citation type="journal article" date="2007" name="Science">
        <title>Draft genome of the filarial nematode parasite Brugia malayi.</title>
        <authorList>
            <person name="Ghedin E."/>
            <person name="Wang S."/>
            <person name="Spiro D."/>
            <person name="Caler E."/>
            <person name="Zhao Q."/>
            <person name="Crabtree J."/>
            <person name="Allen J.E."/>
            <person name="Delcher A.L."/>
            <person name="Guiliano D.B."/>
            <person name="Miranda-Saavedra D."/>
            <person name="Angiuoli S.V."/>
            <person name="Creasy T."/>
            <person name="Amedeo P."/>
            <person name="Haas B."/>
            <person name="El-Sayed N.M."/>
            <person name="Wortman J.R."/>
            <person name="Feldblyum T."/>
            <person name="Tallon L."/>
            <person name="Schatz M."/>
            <person name="Shumway M."/>
            <person name="Koo H."/>
            <person name="Salzberg S.L."/>
            <person name="Schobel S."/>
            <person name="Pertea M."/>
            <person name="Pop M."/>
            <person name="White O."/>
            <person name="Barton G.J."/>
            <person name="Carlow C.K."/>
            <person name="Crawford M.J."/>
            <person name="Daub J."/>
            <person name="Dimmic M.W."/>
            <person name="Estes C.F."/>
            <person name="Foster J.M."/>
            <person name="Ganatra M."/>
            <person name="Gregory W.F."/>
            <person name="Johnson N.M."/>
            <person name="Jin J."/>
            <person name="Komuniecki R."/>
            <person name="Korf I."/>
            <person name="Kumar S."/>
            <person name="Laney S."/>
            <person name="Li B.W."/>
            <person name="Li W."/>
            <person name="Lindblom T.H."/>
            <person name="Lustigman S."/>
            <person name="Ma D."/>
            <person name="Maina C.V."/>
            <person name="Martin D.M."/>
            <person name="McCarter J.P."/>
            <person name="McReynolds L."/>
            <person name="Mitreva M."/>
            <person name="Nutman T.B."/>
            <person name="Parkinson J."/>
            <person name="Peregrin-Alvarez J.M."/>
            <person name="Poole C."/>
            <person name="Ren Q."/>
            <person name="Saunders L."/>
            <person name="Sluder A.E."/>
            <person name="Smith K."/>
            <person name="Stanke M."/>
            <person name="Unnasch T.R."/>
            <person name="Ware J."/>
            <person name="Wei A.D."/>
            <person name="Weil G."/>
            <person name="Williams D.J."/>
            <person name="Zhang Y."/>
            <person name="Williams S.A."/>
            <person name="Fraser-Liggett C."/>
            <person name="Slatko B."/>
            <person name="Blaxter M.L."/>
            <person name="Scott A.L."/>
        </authorList>
    </citation>
    <scope>NUCLEOTIDE SEQUENCE</scope>
    <source>
        <strain evidence="1">FR3</strain>
    </source>
</reference>
<sequence length="84" mass="9631">MSLIYELHLQNEIKMSSNSLIKLRPEEATLAFLTKNQLFKTFNLMNITRDSILFFSLILVKSISDCSIGILKCSKILFPNFNST</sequence>
<organism evidence="1">
    <name type="scientific">Brugia malayi</name>
    <name type="common">Filarial nematode worm</name>
    <dbReference type="NCBI Taxonomy" id="6279"/>
    <lineage>
        <taxon>Eukaryota</taxon>
        <taxon>Metazoa</taxon>
        <taxon>Ecdysozoa</taxon>
        <taxon>Nematoda</taxon>
        <taxon>Chromadorea</taxon>
        <taxon>Rhabditida</taxon>
        <taxon>Spirurina</taxon>
        <taxon>Spiruromorpha</taxon>
        <taxon>Filarioidea</taxon>
        <taxon>Onchocercidae</taxon>
        <taxon>Brugia</taxon>
    </lineage>
</organism>
<dbReference type="EMBL" id="LN857014">
    <property type="protein sequence ID" value="CDQ00637.1"/>
    <property type="molecule type" value="Genomic_DNA"/>
</dbReference>
<name>A0A1I9G4T6_BRUMA</name>
<gene>
    <name evidence="1" type="primary">Bm13308</name>
    <name evidence="1" type="ORF">BM_Bm13308</name>
</gene>
<reference evidence="1" key="2">
    <citation type="submission" date="2012-12" db="EMBL/GenBank/DDBJ databases">
        <authorList>
            <consortium name="WormBase Consortium"/>
            <person name="Ghedin E."/>
            <person name="Paulini M."/>
        </authorList>
    </citation>
    <scope>NUCLEOTIDE SEQUENCE</scope>
    <source>
        <strain evidence="1">FR3</strain>
    </source>
</reference>